<dbReference type="InterPro" id="IPR013785">
    <property type="entry name" value="Aldolase_TIM"/>
</dbReference>
<dbReference type="InterPro" id="IPR033983">
    <property type="entry name" value="Thiazole_synthase_ThiG"/>
</dbReference>
<dbReference type="UniPathway" id="UPA00060"/>
<dbReference type="SUPFAM" id="SSF110399">
    <property type="entry name" value="ThiG-like"/>
    <property type="match status" value="1"/>
</dbReference>
<comment type="function">
    <text evidence="1">Catalyzes the rearrangement of 1-deoxy-D-xylulose 5-phosphate (DXP) to produce the thiazole phosphate moiety of thiamine. Sulfur is provided by the thiocarboxylate moiety of the carrier protein ThiS. In vitro, sulfur can be provided by H(2)S.</text>
</comment>
<reference evidence="9 10" key="1">
    <citation type="submission" date="2018-03" db="EMBL/GenBank/DDBJ databases">
        <title>Genomic Encyclopedia of Type Strains, Phase III (KMG-III): the genomes of soil and plant-associated and newly described type strains.</title>
        <authorList>
            <person name="Whitman W."/>
        </authorList>
    </citation>
    <scope>NUCLEOTIDE SEQUENCE [LARGE SCALE GENOMIC DNA]</scope>
    <source>
        <strain evidence="9 10">CGMCC 4.7125</strain>
    </source>
</reference>
<keyword evidence="6" id="KW-0704">Schiff base</keyword>
<evidence type="ECO:0000256" key="6">
    <source>
        <dbReference type="ARBA" id="ARBA00023270"/>
    </source>
</evidence>
<evidence type="ECO:0000313" key="10">
    <source>
        <dbReference type="Proteomes" id="UP000238362"/>
    </source>
</evidence>
<comment type="catalytic activity">
    <reaction evidence="7">
        <text>[ThiS sulfur-carrier protein]-C-terminal-Gly-aminoethanethioate + 2-iminoacetate + 1-deoxy-D-xylulose 5-phosphate = [ThiS sulfur-carrier protein]-C-terminal Gly-Gly + 2-[(2R,5Z)-2-carboxy-4-methylthiazol-5(2H)-ylidene]ethyl phosphate + 2 H2O + H(+)</text>
        <dbReference type="Rhea" id="RHEA:26297"/>
        <dbReference type="Rhea" id="RHEA-COMP:12909"/>
        <dbReference type="Rhea" id="RHEA-COMP:19908"/>
        <dbReference type="ChEBI" id="CHEBI:15377"/>
        <dbReference type="ChEBI" id="CHEBI:15378"/>
        <dbReference type="ChEBI" id="CHEBI:57792"/>
        <dbReference type="ChEBI" id="CHEBI:62899"/>
        <dbReference type="ChEBI" id="CHEBI:77846"/>
        <dbReference type="ChEBI" id="CHEBI:90778"/>
        <dbReference type="ChEBI" id="CHEBI:232372"/>
        <dbReference type="EC" id="2.8.1.10"/>
    </reaction>
</comment>
<dbReference type="Pfam" id="PF05690">
    <property type="entry name" value="ThiG"/>
    <property type="match status" value="1"/>
</dbReference>
<protein>
    <recommendedName>
        <fullName evidence="3">thiazole synthase</fullName>
        <ecNumber evidence="3">2.8.1.10</ecNumber>
    </recommendedName>
</protein>
<comment type="caution">
    <text evidence="9">The sequence shown here is derived from an EMBL/GenBank/DDBJ whole genome shotgun (WGS) entry which is preliminary data.</text>
</comment>
<dbReference type="PANTHER" id="PTHR34266:SF2">
    <property type="entry name" value="THIAZOLE SYNTHASE"/>
    <property type="match status" value="1"/>
</dbReference>
<sequence>MGTTVDNVERMTGPDDPWLTIGNREFRSRVLVGIEQYESVPLVRDVLAAAGADVFITTVDPDNRRSSLLLMDLENELPLDRFIWIGTTSFARSRESAIRSAHILRDSLGIDILKLDVRGEDNMPDNDLTVEAARELRAEGMELIPFILPDLDTARELETAGCAALRVMASPVASGRGILHPEAIRAVIEQTRIPVVVEGGLGTAGHVAQAMELGASATLVNTALVRAQAPLKMADAMRQAAIAGRLAFESGQRGETVAAV</sequence>
<keyword evidence="4" id="KW-0808">Transferase</keyword>
<dbReference type="GO" id="GO:0009229">
    <property type="term" value="P:thiamine diphosphate biosynthetic process"/>
    <property type="evidence" value="ECO:0007669"/>
    <property type="project" value="UniProtKB-UniPathway"/>
</dbReference>
<dbReference type="Proteomes" id="UP000238362">
    <property type="component" value="Unassembled WGS sequence"/>
</dbReference>
<dbReference type="RefSeq" id="WP_106179537.1">
    <property type="nucleotide sequence ID" value="NZ_PVNH01000006.1"/>
</dbReference>
<evidence type="ECO:0000256" key="5">
    <source>
        <dbReference type="ARBA" id="ARBA00022977"/>
    </source>
</evidence>
<dbReference type="Gene3D" id="3.20.20.70">
    <property type="entry name" value="Aldolase class I"/>
    <property type="match status" value="1"/>
</dbReference>
<dbReference type="EC" id="2.8.1.10" evidence="3"/>
<evidence type="ECO:0000313" key="9">
    <source>
        <dbReference type="EMBL" id="PRX46984.1"/>
    </source>
</evidence>
<name>A0A2T0LTG5_9PSEU</name>
<dbReference type="OrthoDB" id="9805935at2"/>
<evidence type="ECO:0000256" key="3">
    <source>
        <dbReference type="ARBA" id="ARBA00011960"/>
    </source>
</evidence>
<gene>
    <name evidence="9" type="ORF">B0I33_10681</name>
</gene>
<evidence type="ECO:0000256" key="4">
    <source>
        <dbReference type="ARBA" id="ARBA00022679"/>
    </source>
</evidence>
<comment type="pathway">
    <text evidence="2">Cofactor biosynthesis; thiamine diphosphate biosynthesis.</text>
</comment>
<dbReference type="GO" id="GO:1990107">
    <property type="term" value="F:thiazole synthase activity"/>
    <property type="evidence" value="ECO:0007669"/>
    <property type="project" value="UniProtKB-EC"/>
</dbReference>
<dbReference type="AlphaFoldDB" id="A0A2T0LTG5"/>
<accession>A0A2T0LTG5</accession>
<dbReference type="EMBL" id="PVNH01000006">
    <property type="protein sequence ID" value="PRX46984.1"/>
    <property type="molecule type" value="Genomic_DNA"/>
</dbReference>
<proteinExistence type="predicted"/>
<dbReference type="PANTHER" id="PTHR34266">
    <property type="entry name" value="THIAZOLE SYNTHASE"/>
    <property type="match status" value="1"/>
</dbReference>
<dbReference type="InterPro" id="IPR008867">
    <property type="entry name" value="ThiG"/>
</dbReference>
<keyword evidence="10" id="KW-1185">Reference proteome</keyword>
<evidence type="ECO:0000256" key="2">
    <source>
        <dbReference type="ARBA" id="ARBA00004948"/>
    </source>
</evidence>
<evidence type="ECO:0000256" key="1">
    <source>
        <dbReference type="ARBA" id="ARBA00002834"/>
    </source>
</evidence>
<feature type="domain" description="Thiazole synthase ThiG" evidence="8">
    <location>
        <begin position="20"/>
        <end position="255"/>
    </location>
</feature>
<evidence type="ECO:0000259" key="8">
    <source>
        <dbReference type="Pfam" id="PF05690"/>
    </source>
</evidence>
<keyword evidence="5" id="KW-0784">Thiamine biosynthesis</keyword>
<organism evidence="9 10">
    <name type="scientific">Prauserella shujinwangii</name>
    <dbReference type="NCBI Taxonomy" id="1453103"/>
    <lineage>
        <taxon>Bacteria</taxon>
        <taxon>Bacillati</taxon>
        <taxon>Actinomycetota</taxon>
        <taxon>Actinomycetes</taxon>
        <taxon>Pseudonocardiales</taxon>
        <taxon>Pseudonocardiaceae</taxon>
        <taxon>Prauserella</taxon>
    </lineage>
</organism>
<evidence type="ECO:0000256" key="7">
    <source>
        <dbReference type="ARBA" id="ARBA00049897"/>
    </source>
</evidence>